<accession>A0A2P6ML00</accession>
<dbReference type="AlphaFoldDB" id="A0A2P6ML00"/>
<evidence type="ECO:0008006" key="5">
    <source>
        <dbReference type="Google" id="ProtNLM"/>
    </source>
</evidence>
<keyword evidence="4" id="KW-1185">Reference proteome</keyword>
<organism evidence="3 4">
    <name type="scientific">Alkalicoccus urumqiensis</name>
    <name type="common">Bacillus urumqiensis</name>
    <dbReference type="NCBI Taxonomy" id="1548213"/>
    <lineage>
        <taxon>Bacteria</taxon>
        <taxon>Bacillati</taxon>
        <taxon>Bacillota</taxon>
        <taxon>Bacilli</taxon>
        <taxon>Bacillales</taxon>
        <taxon>Bacillaceae</taxon>
        <taxon>Alkalicoccus</taxon>
    </lineage>
</organism>
<evidence type="ECO:0000256" key="2">
    <source>
        <dbReference type="ARBA" id="ARBA00022801"/>
    </source>
</evidence>
<proteinExistence type="inferred from homology"/>
<sequence length="230" mass="26230">MLSEKETGTEGAVLADYAFITDFDGTLTREDFYWMVIHTCWPEGEKEYHHWQNGGMQDVDFLTKAFLQMKNRPAPLEQWVKEIPYDETAIPFLKKLEAEGIPWYIVSAGADVYIQLFCEMHGLHPEAVYANRAEFRDQQIQLFQDPDAPFYSERYGIDKKLAVRAAASFHKKTCYFGDSGPDALAAGETDLLFARDRLPDILKAEGKSFHEADTFEEAGAALKEKGWPLD</sequence>
<dbReference type="InterPro" id="IPR023214">
    <property type="entry name" value="HAD_sf"/>
</dbReference>
<dbReference type="NCBIfam" id="TIGR01489">
    <property type="entry name" value="DKMTPPase-SF"/>
    <property type="match status" value="1"/>
</dbReference>
<dbReference type="GO" id="GO:0006564">
    <property type="term" value="P:L-serine biosynthetic process"/>
    <property type="evidence" value="ECO:0007669"/>
    <property type="project" value="TreeGrafter"/>
</dbReference>
<dbReference type="InterPro" id="IPR050582">
    <property type="entry name" value="HAD-like_SerB"/>
</dbReference>
<protein>
    <recommendedName>
        <fullName evidence="5">2,3-diketo-5-methylthio-1-phosphopentane phosphatase</fullName>
    </recommendedName>
</protein>
<evidence type="ECO:0000313" key="3">
    <source>
        <dbReference type="EMBL" id="PRO66949.1"/>
    </source>
</evidence>
<dbReference type="InterPro" id="IPR036412">
    <property type="entry name" value="HAD-like_sf"/>
</dbReference>
<dbReference type="InterPro" id="IPR006384">
    <property type="entry name" value="HAD_hydro_PyrdxlP_Pase-like"/>
</dbReference>
<dbReference type="PANTHER" id="PTHR43344">
    <property type="entry name" value="PHOSPHOSERINE PHOSPHATASE"/>
    <property type="match status" value="1"/>
</dbReference>
<gene>
    <name evidence="3" type="ORF">C6I21_03230</name>
</gene>
<dbReference type="PANTHER" id="PTHR43344:SF21">
    <property type="entry name" value="POLYOL PHOSPHATE PHOSPHATASE PYP1"/>
    <property type="match status" value="1"/>
</dbReference>
<dbReference type="EMBL" id="PVNS01000002">
    <property type="protein sequence ID" value="PRO66949.1"/>
    <property type="molecule type" value="Genomic_DNA"/>
</dbReference>
<dbReference type="SUPFAM" id="SSF56784">
    <property type="entry name" value="HAD-like"/>
    <property type="match status" value="1"/>
</dbReference>
<reference evidence="3 4" key="1">
    <citation type="submission" date="2018-03" db="EMBL/GenBank/DDBJ databases">
        <title>Bacillus urumqiensis sp. nov., a moderately haloalkaliphilic bacterium isolated from a salt lake.</title>
        <authorList>
            <person name="Zhao B."/>
            <person name="Liao Z."/>
        </authorList>
    </citation>
    <scope>NUCLEOTIDE SEQUENCE [LARGE SCALE GENOMIC DNA]</scope>
    <source>
        <strain evidence="3 4">BZ-SZ-XJ18</strain>
    </source>
</reference>
<comment type="caution">
    <text evidence="3">The sequence shown here is derived from an EMBL/GenBank/DDBJ whole genome shotgun (WGS) entry which is preliminary data.</text>
</comment>
<dbReference type="Proteomes" id="UP000243650">
    <property type="component" value="Unassembled WGS sequence"/>
</dbReference>
<dbReference type="Pfam" id="PF12710">
    <property type="entry name" value="HAD"/>
    <property type="match status" value="1"/>
</dbReference>
<dbReference type="NCBIfam" id="TIGR01488">
    <property type="entry name" value="HAD-SF-IB"/>
    <property type="match status" value="1"/>
</dbReference>
<dbReference type="OrthoDB" id="9804940at2"/>
<dbReference type="Gene3D" id="3.90.1470.20">
    <property type="match status" value="1"/>
</dbReference>
<dbReference type="GO" id="GO:0036424">
    <property type="term" value="F:L-phosphoserine phosphatase activity"/>
    <property type="evidence" value="ECO:0007669"/>
    <property type="project" value="TreeGrafter"/>
</dbReference>
<comment type="similarity">
    <text evidence="1">Belongs to the HAD-like hydrolase superfamily. SerB family.</text>
</comment>
<evidence type="ECO:0000256" key="1">
    <source>
        <dbReference type="ARBA" id="ARBA00009184"/>
    </source>
</evidence>
<dbReference type="GO" id="GO:0005737">
    <property type="term" value="C:cytoplasm"/>
    <property type="evidence" value="ECO:0007669"/>
    <property type="project" value="TreeGrafter"/>
</dbReference>
<dbReference type="GO" id="GO:0000287">
    <property type="term" value="F:magnesium ion binding"/>
    <property type="evidence" value="ECO:0007669"/>
    <property type="project" value="TreeGrafter"/>
</dbReference>
<evidence type="ECO:0000313" key="4">
    <source>
        <dbReference type="Proteomes" id="UP000243650"/>
    </source>
</evidence>
<name>A0A2P6ML00_ALKUR</name>
<keyword evidence="2" id="KW-0378">Hydrolase</keyword>
<dbReference type="Gene3D" id="3.40.50.1000">
    <property type="entry name" value="HAD superfamily/HAD-like"/>
    <property type="match status" value="1"/>
</dbReference>